<keyword evidence="10" id="KW-0808">Transferase</keyword>
<evidence type="ECO:0000256" key="9">
    <source>
        <dbReference type="ARBA" id="ARBA00023288"/>
    </source>
</evidence>
<protein>
    <recommendedName>
        <fullName evidence="10">1,3-beta-glucanosyltransferase</fullName>
        <ecNumber evidence="10">2.4.1.-</ecNumber>
    </recommendedName>
</protein>
<dbReference type="SMART" id="SM00768">
    <property type="entry name" value="X8"/>
    <property type="match status" value="1"/>
</dbReference>
<dbReference type="Gene3D" id="3.20.20.80">
    <property type="entry name" value="Glycosidases"/>
    <property type="match status" value="1"/>
</dbReference>
<dbReference type="GO" id="GO:0031505">
    <property type="term" value="P:fungal-type cell wall organization"/>
    <property type="evidence" value="ECO:0007669"/>
    <property type="project" value="TreeGrafter"/>
</dbReference>
<keyword evidence="5 10" id="KW-0732">Signal</keyword>
<keyword evidence="13" id="KW-1185">Reference proteome</keyword>
<evidence type="ECO:0000259" key="11">
    <source>
        <dbReference type="SMART" id="SM00768"/>
    </source>
</evidence>
<dbReference type="GO" id="GO:0098552">
    <property type="term" value="C:side of membrane"/>
    <property type="evidence" value="ECO:0007669"/>
    <property type="project" value="UniProtKB-KW"/>
</dbReference>
<feature type="chain" id="PRO_5040532210" description="1,3-beta-glucanosyltransferase" evidence="10">
    <location>
        <begin position="24"/>
        <end position="504"/>
    </location>
</feature>
<dbReference type="InterPro" id="IPR012946">
    <property type="entry name" value="X8"/>
</dbReference>
<dbReference type="InterPro" id="IPR017853">
    <property type="entry name" value="GH"/>
</dbReference>
<accession>A0A9P6PTI6</accession>
<sequence length="504" mass="55326">MVHLLIAAAAALATTCIFGSVSALNPITIKGSKFFDSATGDQFFIKGVAYQPRSHTTGFSDPLSKPDDCKRDASLMKSLGLNTIRVYQVDPSLNHDECMATFESVGIYLILDLTVPKYSIVRNNPEYDINIWNQVRDTIDTFKGYRNILGFFAGNEVTNDKSTTMASAYVKALLRDIKTHISSTSPRRIPVGYANNDDPDVRLQIQAYFNCGKEEERADFYGINLYEWCGTDVDYQTSGYADRTKEVATYSVPVFLSEFGCNTVLPRTFTEVQAIFGPNMTSTWSGGIVYEWSEEDNRYGLVNINSDNTAKPLADYDYLQKTLASVHPKGVRMDAFKEERSISTCPANTDMWEPNAHLPPTPSAGACECMMSSLNCVASDQAVATTENLGTLLNTICGMASCDDITSNGKTGVYGKYSFCAPAQKLSYMYNFYHVNMGKKQPTSCSFNGMAKLTTASKSSDKECMAIKDPLLGPKTGSNSAGWAITYNLVLVGLTALTASMLNF</sequence>
<dbReference type="PANTHER" id="PTHR31468:SF2">
    <property type="entry name" value="1,3-BETA-GLUCANOSYLTRANSFERASE GAS1"/>
    <property type="match status" value="1"/>
</dbReference>
<evidence type="ECO:0000256" key="7">
    <source>
        <dbReference type="ARBA" id="ARBA00023157"/>
    </source>
</evidence>
<dbReference type="Proteomes" id="UP000726737">
    <property type="component" value="Unassembled WGS sequence"/>
</dbReference>
<name>A0A9P6PTI6_9FUNG</name>
<evidence type="ECO:0000256" key="8">
    <source>
        <dbReference type="ARBA" id="ARBA00023180"/>
    </source>
</evidence>
<dbReference type="Pfam" id="PF03198">
    <property type="entry name" value="Glyco_hydro_72"/>
    <property type="match status" value="1"/>
</dbReference>
<dbReference type="SUPFAM" id="SSF51445">
    <property type="entry name" value="(Trans)glycosidases"/>
    <property type="match status" value="1"/>
</dbReference>
<dbReference type="PANTHER" id="PTHR31468">
    <property type="entry name" value="1,3-BETA-GLUCANOSYLTRANSFERASE GAS1"/>
    <property type="match status" value="1"/>
</dbReference>
<keyword evidence="7" id="KW-1015">Disulfide bond</keyword>
<evidence type="ECO:0000256" key="2">
    <source>
        <dbReference type="ARBA" id="ARBA00004589"/>
    </source>
</evidence>
<dbReference type="InterPro" id="IPR004886">
    <property type="entry name" value="Glucanosyltransferase"/>
</dbReference>
<dbReference type="AlphaFoldDB" id="A0A9P6PTI6"/>
<keyword evidence="8" id="KW-0325">Glycoprotein</keyword>
<evidence type="ECO:0000256" key="10">
    <source>
        <dbReference type="RuleBase" id="RU361209"/>
    </source>
</evidence>
<comment type="subcellular location">
    <subcellularLocation>
        <location evidence="1">Cell envelope</location>
    </subcellularLocation>
    <subcellularLocation>
        <location evidence="10">Cell membrane</location>
        <topology evidence="10">Lipid-anchor</topology>
        <topology evidence="10">GPI-anchor</topology>
    </subcellularLocation>
    <subcellularLocation>
        <location evidence="2">Membrane</location>
        <topology evidence="2">Lipid-anchor</topology>
        <topology evidence="2">GPI-anchor</topology>
    </subcellularLocation>
</comment>
<dbReference type="EMBL" id="JAAAJA010000505">
    <property type="protein sequence ID" value="KAG0252689.1"/>
    <property type="molecule type" value="Genomic_DNA"/>
</dbReference>
<gene>
    <name evidence="12" type="primary">GAS1</name>
    <name evidence="12" type="ORF">BG011_006847</name>
</gene>
<dbReference type="Gene3D" id="1.20.58.1040">
    <property type="match status" value="1"/>
</dbReference>
<proteinExistence type="inferred from homology"/>
<feature type="domain" description="X8" evidence="11">
    <location>
        <begin position="374"/>
        <end position="466"/>
    </location>
</feature>
<comment type="caution">
    <text evidence="12">The sequence shown here is derived from an EMBL/GenBank/DDBJ whole genome shotgun (WGS) entry which is preliminary data.</text>
</comment>
<evidence type="ECO:0000256" key="6">
    <source>
        <dbReference type="ARBA" id="ARBA00023136"/>
    </source>
</evidence>
<comment type="function">
    <text evidence="10">Splits internally a 1,3-beta-glucan molecule and transfers the newly generated reducing end (the donor) to the non-reducing end of another 1,3-beta-glucan molecule (the acceptor) forming a 1,3-beta linkage, resulting in the elongation of 1,3-beta-glucan chains in the cell wall.</text>
</comment>
<keyword evidence="9 10" id="KW-0449">Lipoprotein</keyword>
<keyword evidence="6 10" id="KW-0472">Membrane</keyword>
<evidence type="ECO:0000256" key="4">
    <source>
        <dbReference type="ARBA" id="ARBA00022622"/>
    </source>
</evidence>
<evidence type="ECO:0000256" key="5">
    <source>
        <dbReference type="ARBA" id="ARBA00022729"/>
    </source>
</evidence>
<feature type="signal peptide" evidence="10">
    <location>
        <begin position="1"/>
        <end position="23"/>
    </location>
</feature>
<dbReference type="GO" id="GO:0005886">
    <property type="term" value="C:plasma membrane"/>
    <property type="evidence" value="ECO:0007669"/>
    <property type="project" value="UniProtKB-SubCell"/>
</dbReference>
<evidence type="ECO:0000256" key="3">
    <source>
        <dbReference type="ARBA" id="ARBA00007528"/>
    </source>
</evidence>
<keyword evidence="4 10" id="KW-0336">GPI-anchor</keyword>
<evidence type="ECO:0000313" key="12">
    <source>
        <dbReference type="EMBL" id="KAG0252689.1"/>
    </source>
</evidence>
<dbReference type="EC" id="2.4.1.-" evidence="10"/>
<dbReference type="GO" id="GO:0042124">
    <property type="term" value="F:1,3-beta-glucanosyltransferase activity"/>
    <property type="evidence" value="ECO:0007669"/>
    <property type="project" value="TreeGrafter"/>
</dbReference>
<comment type="similarity">
    <text evidence="3 10">Belongs to the glycosyl hydrolase 72 family.</text>
</comment>
<evidence type="ECO:0000256" key="1">
    <source>
        <dbReference type="ARBA" id="ARBA00004196"/>
    </source>
</evidence>
<organism evidence="12 13">
    <name type="scientific">Mortierella polycephala</name>
    <dbReference type="NCBI Taxonomy" id="41804"/>
    <lineage>
        <taxon>Eukaryota</taxon>
        <taxon>Fungi</taxon>
        <taxon>Fungi incertae sedis</taxon>
        <taxon>Mucoromycota</taxon>
        <taxon>Mortierellomycotina</taxon>
        <taxon>Mortierellomycetes</taxon>
        <taxon>Mortierellales</taxon>
        <taxon>Mortierellaceae</taxon>
        <taxon>Mortierella</taxon>
    </lineage>
</organism>
<dbReference type="Pfam" id="PF07983">
    <property type="entry name" value="X8"/>
    <property type="match status" value="1"/>
</dbReference>
<dbReference type="GO" id="GO:0071970">
    <property type="term" value="P:fungal-type cell wall (1-&gt;3)-beta-D-glucan biosynthetic process"/>
    <property type="evidence" value="ECO:0007669"/>
    <property type="project" value="TreeGrafter"/>
</dbReference>
<dbReference type="OrthoDB" id="421038at2759"/>
<evidence type="ECO:0000313" key="13">
    <source>
        <dbReference type="Proteomes" id="UP000726737"/>
    </source>
</evidence>
<reference evidence="12" key="1">
    <citation type="journal article" date="2020" name="Fungal Divers.">
        <title>Resolving the Mortierellaceae phylogeny through synthesis of multi-gene phylogenetics and phylogenomics.</title>
        <authorList>
            <person name="Vandepol N."/>
            <person name="Liber J."/>
            <person name="Desiro A."/>
            <person name="Na H."/>
            <person name="Kennedy M."/>
            <person name="Barry K."/>
            <person name="Grigoriev I.V."/>
            <person name="Miller A.N."/>
            <person name="O'Donnell K."/>
            <person name="Stajich J.E."/>
            <person name="Bonito G."/>
        </authorList>
    </citation>
    <scope>NUCLEOTIDE SEQUENCE</scope>
    <source>
        <strain evidence="12">KOD948</strain>
    </source>
</reference>